<feature type="transmembrane region" description="Helical" evidence="1">
    <location>
        <begin position="33"/>
        <end position="51"/>
    </location>
</feature>
<evidence type="ECO:0000256" key="1">
    <source>
        <dbReference type="SAM" id="Phobius"/>
    </source>
</evidence>
<dbReference type="RefSeq" id="YP_009036673.1">
    <property type="nucleotide sequence ID" value="NC_024213.1"/>
</dbReference>
<dbReference type="Proteomes" id="UP000026900">
    <property type="component" value="Segment"/>
</dbReference>
<dbReference type="KEGG" id="vg:19526224"/>
<accession>A0A024B1K4</accession>
<proteinExistence type="predicted"/>
<dbReference type="GeneID" id="19526224"/>
<dbReference type="EMBL" id="KJ489399">
    <property type="protein sequence ID" value="AHZ10242.1"/>
    <property type="molecule type" value="Genomic_DNA"/>
</dbReference>
<sequence>MLPDKVKEAIVGILAIIGGLTVANIIIQLIPSIATLLFYVLLGGIGAYVALKVKKYNESK</sequence>
<keyword evidence="1" id="KW-0812">Transmembrane</keyword>
<protein>
    <submittedName>
        <fullName evidence="2">Uncharacterized protein</fullName>
    </submittedName>
</protein>
<name>A0A024B1K4_9CAUD</name>
<keyword evidence="1" id="KW-0472">Membrane</keyword>
<organism evidence="2 3">
    <name type="scientific">Bacillus phage Hakuna</name>
    <dbReference type="NCBI Taxonomy" id="1486659"/>
    <lineage>
        <taxon>Viruses</taxon>
        <taxon>Duplodnaviria</taxon>
        <taxon>Heunggongvirae</taxon>
        <taxon>Uroviricota</taxon>
        <taxon>Caudoviricetes</taxon>
        <taxon>Herelleviridae</taxon>
        <taxon>Bastillevirinae</taxon>
        <taxon>Wphvirus</taxon>
        <taxon>Wphvirus hakuna</taxon>
    </lineage>
</organism>
<keyword evidence="3" id="KW-1185">Reference proteome</keyword>
<evidence type="ECO:0000313" key="2">
    <source>
        <dbReference type="EMBL" id="AHZ10242.1"/>
    </source>
</evidence>
<reference evidence="3" key="1">
    <citation type="submission" date="2014-09" db="EMBL/GenBank/DDBJ databases">
        <authorList>
            <person name="Sauder A.B."/>
            <person name="McKenzie Q.R."/>
            <person name="Temple L.M."/>
            <person name="Alexis B.K."/>
            <person name="Al-Atrache Z."/>
            <person name="Lewis L.O."/>
            <person name="Loesser-Casey K.E."/>
            <person name="Mitchell K.J."/>
        </authorList>
    </citation>
    <scope>NUCLEOTIDE SEQUENCE [LARGE SCALE GENOMIC DNA]</scope>
</reference>
<evidence type="ECO:0000313" key="3">
    <source>
        <dbReference type="Proteomes" id="UP000026900"/>
    </source>
</evidence>
<keyword evidence="1" id="KW-1133">Transmembrane helix</keyword>
<feature type="transmembrane region" description="Helical" evidence="1">
    <location>
        <begin position="9"/>
        <end position="27"/>
    </location>
</feature>